<evidence type="ECO:0000259" key="4">
    <source>
        <dbReference type="Pfam" id="PF03807"/>
    </source>
</evidence>
<dbReference type="InterPro" id="IPR036291">
    <property type="entry name" value="NAD(P)-bd_dom_sf"/>
</dbReference>
<dbReference type="PIRSF" id="PIRSF000193">
    <property type="entry name" value="Pyrrol-5-carb_rd"/>
    <property type="match status" value="1"/>
</dbReference>
<dbReference type="InterPro" id="IPR000304">
    <property type="entry name" value="Pyrroline-COOH_reductase"/>
</dbReference>
<dbReference type="EMBL" id="JBFWIC010000040">
    <property type="protein sequence ID" value="MEZ0476586.1"/>
    <property type="molecule type" value="Genomic_DNA"/>
</dbReference>
<dbReference type="Pfam" id="PF03807">
    <property type="entry name" value="F420_oxidored"/>
    <property type="match status" value="1"/>
</dbReference>
<organism evidence="6 7">
    <name type="scientific">Luteimonas salinilitoris</name>
    <dbReference type="NCBI Taxonomy" id="3237697"/>
    <lineage>
        <taxon>Bacteria</taxon>
        <taxon>Pseudomonadati</taxon>
        <taxon>Pseudomonadota</taxon>
        <taxon>Gammaproteobacteria</taxon>
        <taxon>Lysobacterales</taxon>
        <taxon>Lysobacteraceae</taxon>
        <taxon>Luteimonas</taxon>
    </lineage>
</organism>
<dbReference type="PANTHER" id="PTHR11645:SF13">
    <property type="entry name" value="PYRROLINE-5-CARBOXYLATE REDUCTASE CATALYTIC N-TERMINAL DOMAIN-CONTAINING PROTEIN"/>
    <property type="match status" value="1"/>
</dbReference>
<evidence type="ECO:0000313" key="6">
    <source>
        <dbReference type="EMBL" id="MEZ0476586.1"/>
    </source>
</evidence>
<keyword evidence="7" id="KW-1185">Reference proteome</keyword>
<feature type="domain" description="Pyrroline-5-carboxylate reductase catalytic N-terminal" evidence="4">
    <location>
        <begin position="25"/>
        <end position="117"/>
    </location>
</feature>
<dbReference type="PANTHER" id="PTHR11645">
    <property type="entry name" value="PYRROLINE-5-CARBOXYLATE REDUCTASE"/>
    <property type="match status" value="1"/>
</dbReference>
<dbReference type="SUPFAM" id="SSF48179">
    <property type="entry name" value="6-phosphogluconate dehydrogenase C-terminal domain-like"/>
    <property type="match status" value="1"/>
</dbReference>
<dbReference type="Gene3D" id="3.40.50.720">
    <property type="entry name" value="NAD(P)-binding Rossmann-like Domain"/>
    <property type="match status" value="1"/>
</dbReference>
<reference evidence="6 7" key="1">
    <citation type="submission" date="2024-07" db="EMBL/GenBank/DDBJ databases">
        <title>Luteimonas salilacus sp. nov., isolated from the shore soil of Salt Lake in Tibet of China.</title>
        <authorList>
            <person name="Zhang X."/>
            <person name="Li A."/>
        </authorList>
    </citation>
    <scope>NUCLEOTIDE SEQUENCE [LARGE SCALE GENOMIC DNA]</scope>
    <source>
        <strain evidence="6 7">B3-2-R+30</strain>
    </source>
</reference>
<dbReference type="InterPro" id="IPR029036">
    <property type="entry name" value="P5CR_dimer"/>
</dbReference>
<feature type="region of interest" description="Disordered" evidence="3">
    <location>
        <begin position="1"/>
        <end position="22"/>
    </location>
</feature>
<feature type="domain" description="Pyrroline-5-carboxylate reductase dimerisation" evidence="5">
    <location>
        <begin position="174"/>
        <end position="274"/>
    </location>
</feature>
<dbReference type="InterPro" id="IPR008927">
    <property type="entry name" value="6-PGluconate_DH-like_C_sf"/>
</dbReference>
<protein>
    <submittedName>
        <fullName evidence="6">NAD(P)-binding domain-containing protein</fullName>
    </submittedName>
</protein>
<dbReference type="Pfam" id="PF14748">
    <property type="entry name" value="P5CR_dimer"/>
    <property type="match status" value="1"/>
</dbReference>
<evidence type="ECO:0000313" key="7">
    <source>
        <dbReference type="Proteomes" id="UP001566331"/>
    </source>
</evidence>
<evidence type="ECO:0000256" key="3">
    <source>
        <dbReference type="SAM" id="MobiDB-lite"/>
    </source>
</evidence>
<comment type="similarity">
    <text evidence="1">Belongs to the pyrroline-5-carboxylate reductase family.</text>
</comment>
<dbReference type="InterPro" id="IPR028939">
    <property type="entry name" value="P5C_Rdtase_cat_N"/>
</dbReference>
<evidence type="ECO:0000256" key="2">
    <source>
        <dbReference type="ARBA" id="ARBA00023002"/>
    </source>
</evidence>
<dbReference type="Gene3D" id="1.10.3730.10">
    <property type="entry name" value="ProC C-terminal domain-like"/>
    <property type="match status" value="1"/>
</dbReference>
<dbReference type="SUPFAM" id="SSF51735">
    <property type="entry name" value="NAD(P)-binding Rossmann-fold domains"/>
    <property type="match status" value="1"/>
</dbReference>
<gene>
    <name evidence="6" type="ORF">AB6713_18490</name>
</gene>
<feature type="compositionally biased region" description="Polar residues" evidence="3">
    <location>
        <begin position="1"/>
        <end position="12"/>
    </location>
</feature>
<dbReference type="RefSeq" id="WP_370564855.1">
    <property type="nucleotide sequence ID" value="NZ_JBFWIB010000010.1"/>
</dbReference>
<evidence type="ECO:0000256" key="1">
    <source>
        <dbReference type="ARBA" id="ARBA00005525"/>
    </source>
</evidence>
<accession>A0ABV4HXR7</accession>
<dbReference type="Proteomes" id="UP001566331">
    <property type="component" value="Unassembled WGS sequence"/>
</dbReference>
<evidence type="ECO:0000259" key="5">
    <source>
        <dbReference type="Pfam" id="PF14748"/>
    </source>
</evidence>
<name>A0ABV4HXR7_9GAMM</name>
<proteinExistence type="inferred from homology"/>
<keyword evidence="2" id="KW-0560">Oxidoreductase</keyword>
<feature type="compositionally biased region" description="Low complexity" evidence="3">
    <location>
        <begin position="13"/>
        <end position="22"/>
    </location>
</feature>
<sequence length="276" mass="29655">MQQLSLSSAPGEQQSSQPRSSPAAYGFVGAGEIAAAIVEGLSADVADPPRVFLSPRSHRVGHELASRFPNVQVCDSNQDVLENATSVVLAVRPQIARAVLEELSFRLHHVVMSAMAGVPLERLHNWAAPAGHIIRVIPLPSAARGQSLTVMYPDNAVAREMFGRVGGLLVPGEEETLDAFSAATATFAAHLEYLTTIAKWLADHGVDYDAAAAYTTHIFGQLGQSLLQRTDSLTALTDKHMTPGGINEQLMTDLRRNGVPDVVRRALDRILARLRG</sequence>
<comment type="caution">
    <text evidence="6">The sequence shown here is derived from an EMBL/GenBank/DDBJ whole genome shotgun (WGS) entry which is preliminary data.</text>
</comment>